<feature type="region of interest" description="Disordered" evidence="1">
    <location>
        <begin position="1"/>
        <end position="38"/>
    </location>
</feature>
<evidence type="ECO:0000256" key="1">
    <source>
        <dbReference type="SAM" id="MobiDB-lite"/>
    </source>
</evidence>
<evidence type="ECO:0000313" key="2">
    <source>
        <dbReference type="EMBL" id="GAI53863.1"/>
    </source>
</evidence>
<feature type="compositionally biased region" description="Polar residues" evidence="1">
    <location>
        <begin position="1"/>
        <end position="10"/>
    </location>
</feature>
<sequence>MQISTLNGFSRFQPKETTENISSGEAQGYQMEGPFRKI</sequence>
<dbReference type="AlphaFoldDB" id="X1PDC5"/>
<gene>
    <name evidence="2" type="ORF">S06H3_58318</name>
</gene>
<name>X1PDC5_9ZZZZ</name>
<dbReference type="EMBL" id="BARV01037738">
    <property type="protein sequence ID" value="GAI53863.1"/>
    <property type="molecule type" value="Genomic_DNA"/>
</dbReference>
<reference evidence="2" key="1">
    <citation type="journal article" date="2014" name="Front. Microbiol.">
        <title>High frequency of phylogenetically diverse reductive dehalogenase-homologous genes in deep subseafloor sedimentary metagenomes.</title>
        <authorList>
            <person name="Kawai M."/>
            <person name="Futagami T."/>
            <person name="Toyoda A."/>
            <person name="Takaki Y."/>
            <person name="Nishi S."/>
            <person name="Hori S."/>
            <person name="Arai W."/>
            <person name="Tsubouchi T."/>
            <person name="Morono Y."/>
            <person name="Uchiyama I."/>
            <person name="Ito T."/>
            <person name="Fujiyama A."/>
            <person name="Inagaki F."/>
            <person name="Takami H."/>
        </authorList>
    </citation>
    <scope>NUCLEOTIDE SEQUENCE</scope>
    <source>
        <strain evidence="2">Expedition CK06-06</strain>
    </source>
</reference>
<comment type="caution">
    <text evidence="2">The sequence shown here is derived from an EMBL/GenBank/DDBJ whole genome shotgun (WGS) entry which is preliminary data.</text>
</comment>
<organism evidence="2">
    <name type="scientific">marine sediment metagenome</name>
    <dbReference type="NCBI Taxonomy" id="412755"/>
    <lineage>
        <taxon>unclassified sequences</taxon>
        <taxon>metagenomes</taxon>
        <taxon>ecological metagenomes</taxon>
    </lineage>
</organism>
<proteinExistence type="predicted"/>
<accession>X1PDC5</accession>
<protein>
    <submittedName>
        <fullName evidence="2">Uncharacterized protein</fullName>
    </submittedName>
</protein>
<feature type="non-terminal residue" evidence="2">
    <location>
        <position position="38"/>
    </location>
</feature>